<evidence type="ECO:0008006" key="3">
    <source>
        <dbReference type="Google" id="ProtNLM"/>
    </source>
</evidence>
<evidence type="ECO:0000313" key="2">
    <source>
        <dbReference type="Proteomes" id="UP001157017"/>
    </source>
</evidence>
<evidence type="ECO:0000313" key="1">
    <source>
        <dbReference type="EMBL" id="GMA89134.1"/>
    </source>
</evidence>
<dbReference type="EMBL" id="BSUZ01000001">
    <property type="protein sequence ID" value="GMA89134.1"/>
    <property type="molecule type" value="Genomic_DNA"/>
</dbReference>
<accession>A0ABQ6JPR5</accession>
<protein>
    <recommendedName>
        <fullName evidence="3">Glycosyltransferase 2-like domain-containing protein</fullName>
    </recommendedName>
</protein>
<proteinExistence type="predicted"/>
<organism evidence="1 2">
    <name type="scientific">Angustibacter aerolatus</name>
    <dbReference type="NCBI Taxonomy" id="1162965"/>
    <lineage>
        <taxon>Bacteria</taxon>
        <taxon>Bacillati</taxon>
        <taxon>Actinomycetota</taxon>
        <taxon>Actinomycetes</taxon>
        <taxon>Kineosporiales</taxon>
        <taxon>Kineosporiaceae</taxon>
    </lineage>
</organism>
<dbReference type="Proteomes" id="UP001157017">
    <property type="component" value="Unassembled WGS sequence"/>
</dbReference>
<sequence length="104" mass="11022">MRRLDVVTWVASAGAAALTLHGALNGTRLRTPPTDPPPSAEWVSVLLPLRDEEHRAEPALRALVAALDQPGPAVGAWWCSTTARATARRRSCAASWAATPGCGW</sequence>
<keyword evidence="2" id="KW-1185">Reference proteome</keyword>
<gene>
    <name evidence="1" type="ORF">GCM10025868_43840</name>
</gene>
<name>A0ABQ6JPR5_9ACTN</name>
<comment type="caution">
    <text evidence="1">The sequence shown here is derived from an EMBL/GenBank/DDBJ whole genome shotgun (WGS) entry which is preliminary data.</text>
</comment>
<reference evidence="2" key="1">
    <citation type="journal article" date="2019" name="Int. J. Syst. Evol. Microbiol.">
        <title>The Global Catalogue of Microorganisms (GCM) 10K type strain sequencing project: providing services to taxonomists for standard genome sequencing and annotation.</title>
        <authorList>
            <consortium name="The Broad Institute Genomics Platform"/>
            <consortium name="The Broad Institute Genome Sequencing Center for Infectious Disease"/>
            <person name="Wu L."/>
            <person name="Ma J."/>
        </authorList>
    </citation>
    <scope>NUCLEOTIDE SEQUENCE [LARGE SCALE GENOMIC DNA]</scope>
    <source>
        <strain evidence="2">NBRC 108730</strain>
    </source>
</reference>